<protein>
    <submittedName>
        <fullName evidence="9">Oligosaccharide flippase family protein</fullName>
    </submittedName>
</protein>
<evidence type="ECO:0000256" key="5">
    <source>
        <dbReference type="ARBA" id="ARBA00022989"/>
    </source>
</evidence>
<evidence type="ECO:0000313" key="9">
    <source>
        <dbReference type="EMBL" id="MYL96609.1"/>
    </source>
</evidence>
<keyword evidence="4 8" id="KW-0812">Transmembrane</keyword>
<comment type="similarity">
    <text evidence="2">Belongs to the polysaccharide synthase family.</text>
</comment>
<keyword evidence="5 8" id="KW-1133">Transmembrane helix</keyword>
<feature type="transmembrane region" description="Helical" evidence="8">
    <location>
        <begin position="451"/>
        <end position="476"/>
    </location>
</feature>
<accession>A0A7X4K5Z4</accession>
<dbReference type="PANTHER" id="PTHR30250">
    <property type="entry name" value="PST FAMILY PREDICTED COLANIC ACID TRANSPORTER"/>
    <property type="match status" value="1"/>
</dbReference>
<evidence type="ECO:0000256" key="4">
    <source>
        <dbReference type="ARBA" id="ARBA00022692"/>
    </source>
</evidence>
<feature type="transmembrane region" description="Helical" evidence="8">
    <location>
        <begin position="113"/>
        <end position="136"/>
    </location>
</feature>
<comment type="subcellular location">
    <subcellularLocation>
        <location evidence="1">Cell membrane</location>
        <topology evidence="1">Multi-pass membrane protein</topology>
    </subcellularLocation>
</comment>
<dbReference type="EMBL" id="WVTD01000001">
    <property type="protein sequence ID" value="MYL96609.1"/>
    <property type="molecule type" value="Genomic_DNA"/>
</dbReference>
<dbReference type="AlphaFoldDB" id="A0A7X4K5Z4"/>
<dbReference type="GO" id="GO:0005886">
    <property type="term" value="C:plasma membrane"/>
    <property type="evidence" value="ECO:0007669"/>
    <property type="project" value="UniProtKB-SubCell"/>
</dbReference>
<reference evidence="9 10" key="1">
    <citation type="submission" date="2019-12" db="EMBL/GenBank/DDBJ databases">
        <authorList>
            <person name="Feng G."/>
            <person name="Zhu H."/>
        </authorList>
    </citation>
    <scope>NUCLEOTIDE SEQUENCE [LARGE SCALE GENOMIC DNA]</scope>
    <source>
        <strain evidence="9 10">FGD1</strain>
    </source>
</reference>
<evidence type="ECO:0000256" key="2">
    <source>
        <dbReference type="ARBA" id="ARBA00007430"/>
    </source>
</evidence>
<feature type="transmembrane region" description="Helical" evidence="8">
    <location>
        <begin position="332"/>
        <end position="351"/>
    </location>
</feature>
<dbReference type="Proteomes" id="UP000465810">
    <property type="component" value="Unassembled WGS sequence"/>
</dbReference>
<feature type="transmembrane region" description="Helical" evidence="8">
    <location>
        <begin position="396"/>
        <end position="415"/>
    </location>
</feature>
<evidence type="ECO:0000256" key="1">
    <source>
        <dbReference type="ARBA" id="ARBA00004651"/>
    </source>
</evidence>
<dbReference type="RefSeq" id="WP_160984309.1">
    <property type="nucleotide sequence ID" value="NZ_WVTD01000001.1"/>
</dbReference>
<name>A0A7X4K5Z4_9SPHN</name>
<gene>
    <name evidence="9" type="ORF">GR702_02315</name>
</gene>
<dbReference type="Pfam" id="PF13440">
    <property type="entry name" value="Polysacc_synt_3"/>
    <property type="match status" value="1"/>
</dbReference>
<dbReference type="PANTHER" id="PTHR30250:SF10">
    <property type="entry name" value="LIPOPOLYSACCHARIDE BIOSYNTHESIS PROTEIN WZXC"/>
    <property type="match status" value="1"/>
</dbReference>
<keyword evidence="10" id="KW-1185">Reference proteome</keyword>
<keyword evidence="3" id="KW-1003">Cell membrane</keyword>
<evidence type="ECO:0000256" key="8">
    <source>
        <dbReference type="SAM" id="Phobius"/>
    </source>
</evidence>
<feature type="transmembrane region" description="Helical" evidence="8">
    <location>
        <begin position="209"/>
        <end position="228"/>
    </location>
</feature>
<comment type="caution">
    <text evidence="9">The sequence shown here is derived from an EMBL/GenBank/DDBJ whole genome shotgun (WGS) entry which is preliminary data.</text>
</comment>
<organism evidence="9 10">
    <name type="scientific">Novosphingobium silvae</name>
    <dbReference type="NCBI Taxonomy" id="2692619"/>
    <lineage>
        <taxon>Bacteria</taxon>
        <taxon>Pseudomonadati</taxon>
        <taxon>Pseudomonadota</taxon>
        <taxon>Alphaproteobacteria</taxon>
        <taxon>Sphingomonadales</taxon>
        <taxon>Sphingomonadaceae</taxon>
        <taxon>Novosphingobium</taxon>
    </lineage>
</organism>
<sequence length="477" mass="50385">MSTQAAGADWSPSTPSHLPASVPAPLPAPPTAPGLAERLRGVLLRDTNIVVASVIANNLLRAVSSMILTRLLVPEVFGISGVIASLQFTVALASDLGFQAFVVRQKDGDRKAFLDTVWTVSFLRSLLLAAVLAAIAVPASHALGRPELAAAIAASGLVFAVDGLASVSLLSALRHRQILRLSTLEIAALVVQIAASALLAWAWGNYWAILGGMLVGSTVKAVLSYAMFGQGLHRFTLEAGTLRQLWSFARYVTGSSLIYLLVTQCDKLVLAKLMPLDHFGFYVLAGNLASAPLGFAANYASRVLYPAYARLWHEEAPDLRAQFYARRRVPSMLYALATGGIIGSAPLVIGVLYDPRYAQAALYLQILCISSLLALPSNAANESLTATGRVRATLEASIAKLAWLASAGTAGYLVWGQFGLVLAVGLMEGSALAIKWLRMHQAHLLDLREEALFLVAGAAGAATGFATDAVLAPVLLH</sequence>
<dbReference type="InterPro" id="IPR050833">
    <property type="entry name" value="Poly_Biosynth_Transport"/>
</dbReference>
<feature type="transmembrane region" description="Helical" evidence="8">
    <location>
        <begin position="248"/>
        <end position="269"/>
    </location>
</feature>
<feature type="transmembrane region" description="Helical" evidence="8">
    <location>
        <begin position="281"/>
        <end position="300"/>
    </location>
</feature>
<evidence type="ECO:0000313" key="10">
    <source>
        <dbReference type="Proteomes" id="UP000465810"/>
    </source>
</evidence>
<keyword evidence="6 8" id="KW-0472">Membrane</keyword>
<feature type="region of interest" description="Disordered" evidence="7">
    <location>
        <begin position="1"/>
        <end position="27"/>
    </location>
</feature>
<feature type="transmembrane region" description="Helical" evidence="8">
    <location>
        <begin position="148"/>
        <end position="172"/>
    </location>
</feature>
<evidence type="ECO:0000256" key="6">
    <source>
        <dbReference type="ARBA" id="ARBA00023136"/>
    </source>
</evidence>
<evidence type="ECO:0000256" key="3">
    <source>
        <dbReference type="ARBA" id="ARBA00022475"/>
    </source>
</evidence>
<feature type="transmembrane region" description="Helical" evidence="8">
    <location>
        <begin position="357"/>
        <end position="375"/>
    </location>
</feature>
<feature type="transmembrane region" description="Helical" evidence="8">
    <location>
        <begin position="184"/>
        <end position="203"/>
    </location>
</feature>
<proteinExistence type="inferred from homology"/>
<evidence type="ECO:0000256" key="7">
    <source>
        <dbReference type="SAM" id="MobiDB-lite"/>
    </source>
</evidence>